<dbReference type="EMBL" id="MVHE01000513">
    <property type="protein sequence ID" value="OQZ99988.1"/>
    <property type="molecule type" value="Genomic_DNA"/>
</dbReference>
<feature type="non-terminal residue" evidence="1">
    <location>
        <position position="1"/>
    </location>
</feature>
<sequence length="69" mass="7724">EESNYTAITPDEGAYAFEALLRHNRVYTGYAPVIGAPWLVAFAERSRFFEVFSSSNGSGTSKFRVELNE</sequence>
<name>A0A1W9YMR8_MYCAN</name>
<dbReference type="Proteomes" id="UP000192284">
    <property type="component" value="Unassembled WGS sequence"/>
</dbReference>
<comment type="caution">
    <text evidence="1">The sequence shown here is derived from an EMBL/GenBank/DDBJ whole genome shotgun (WGS) entry which is preliminary data.</text>
</comment>
<protein>
    <submittedName>
        <fullName evidence="1">Polyketide synthase</fullName>
    </submittedName>
</protein>
<evidence type="ECO:0000313" key="2">
    <source>
        <dbReference type="Proteomes" id="UP000192284"/>
    </source>
</evidence>
<evidence type="ECO:0000313" key="1">
    <source>
        <dbReference type="EMBL" id="OQZ99988.1"/>
    </source>
</evidence>
<gene>
    <name evidence="1" type="ORF">BST12_30505</name>
</gene>
<keyword evidence="2" id="KW-1185">Reference proteome</keyword>
<proteinExistence type="predicted"/>
<feature type="non-terminal residue" evidence="1">
    <location>
        <position position="69"/>
    </location>
</feature>
<organism evidence="1 2">
    <name type="scientific">Mycobacterium angelicum</name>
    <dbReference type="NCBI Taxonomy" id="470074"/>
    <lineage>
        <taxon>Bacteria</taxon>
        <taxon>Bacillati</taxon>
        <taxon>Actinomycetota</taxon>
        <taxon>Actinomycetes</taxon>
        <taxon>Mycobacteriales</taxon>
        <taxon>Mycobacteriaceae</taxon>
        <taxon>Mycobacterium</taxon>
    </lineage>
</organism>
<dbReference type="AlphaFoldDB" id="A0A1W9YMR8"/>
<reference evidence="1 2" key="1">
    <citation type="submission" date="2017-02" db="EMBL/GenBank/DDBJ databases">
        <title>The new phylogeny of genus Mycobacterium.</title>
        <authorList>
            <person name="Tortoli E."/>
            <person name="Trovato A."/>
            <person name="Cirillo D.M."/>
        </authorList>
    </citation>
    <scope>NUCLEOTIDE SEQUENCE [LARGE SCALE GENOMIC DNA]</scope>
    <source>
        <strain evidence="1 2">DSM 45057</strain>
    </source>
</reference>
<accession>A0A1W9YMR8</accession>